<dbReference type="CDD" id="cd16259">
    <property type="entry name" value="RF3_III"/>
    <property type="match status" value="1"/>
</dbReference>
<dbReference type="Pfam" id="PF16658">
    <property type="entry name" value="RF3_C"/>
    <property type="match status" value="1"/>
</dbReference>
<name>A0ABU1VYP0_9GAMM</name>
<dbReference type="PANTHER" id="PTHR43556">
    <property type="entry name" value="PEPTIDE CHAIN RELEASE FACTOR RF3"/>
    <property type="match status" value="1"/>
</dbReference>
<organism evidence="10 11">
    <name type="scientific">Rheinheimera soli</name>
    <dbReference type="NCBI Taxonomy" id="443616"/>
    <lineage>
        <taxon>Bacteria</taxon>
        <taxon>Pseudomonadati</taxon>
        <taxon>Pseudomonadota</taxon>
        <taxon>Gammaproteobacteria</taxon>
        <taxon>Chromatiales</taxon>
        <taxon>Chromatiaceae</taxon>
        <taxon>Rheinheimera</taxon>
    </lineage>
</organism>
<comment type="similarity">
    <text evidence="2 7">Belongs to the TRAFAC class translation factor GTPase superfamily. Classic translation factor GTPase family. PrfC subfamily.</text>
</comment>
<dbReference type="CDD" id="cd03689">
    <property type="entry name" value="RF3_II"/>
    <property type="match status" value="1"/>
</dbReference>
<dbReference type="InterPro" id="IPR031157">
    <property type="entry name" value="G_TR_CS"/>
</dbReference>
<protein>
    <recommendedName>
        <fullName evidence="7 8">Peptide chain release factor 3</fullName>
        <shortName evidence="7">RF-3</shortName>
    </recommendedName>
</protein>
<reference evidence="10 11" key="1">
    <citation type="submission" date="2023-07" db="EMBL/GenBank/DDBJ databases">
        <title>Sorghum-associated microbial communities from plants grown in Nebraska, USA.</title>
        <authorList>
            <person name="Schachtman D."/>
        </authorList>
    </citation>
    <scope>NUCLEOTIDE SEQUENCE [LARGE SCALE GENOMIC DNA]</scope>
    <source>
        <strain evidence="10 11">4138</strain>
    </source>
</reference>
<dbReference type="PRINTS" id="PR00315">
    <property type="entry name" value="ELONGATNFCT"/>
</dbReference>
<comment type="function">
    <text evidence="7">Increases the formation of ribosomal termination complexes and stimulates activities of RF-1 and RF-2. It binds guanine nucleotides and has strong preference for UGA stop codons. It may interact directly with the ribosome. The stimulation of RF-1 and RF-2 is significantly reduced by GTP and GDP, but not by GMP.</text>
</comment>
<dbReference type="InterPro" id="IPR005225">
    <property type="entry name" value="Small_GTP-bd"/>
</dbReference>
<proteinExistence type="inferred from homology"/>
<dbReference type="InterPro" id="IPR009000">
    <property type="entry name" value="Transl_B-barrel_sf"/>
</dbReference>
<dbReference type="InterPro" id="IPR027417">
    <property type="entry name" value="P-loop_NTPase"/>
</dbReference>
<dbReference type="CDD" id="cd04169">
    <property type="entry name" value="RF3"/>
    <property type="match status" value="1"/>
</dbReference>
<evidence type="ECO:0000256" key="1">
    <source>
        <dbReference type="ARBA" id="ARBA00004496"/>
    </source>
</evidence>
<dbReference type="EMBL" id="JAVDWR010000003">
    <property type="protein sequence ID" value="MDR7120573.1"/>
    <property type="molecule type" value="Genomic_DNA"/>
</dbReference>
<dbReference type="Pfam" id="PF00009">
    <property type="entry name" value="GTP_EFTU"/>
    <property type="match status" value="1"/>
</dbReference>
<dbReference type="Proteomes" id="UP001257909">
    <property type="component" value="Unassembled WGS sequence"/>
</dbReference>
<keyword evidence="11" id="KW-1185">Reference proteome</keyword>
<dbReference type="InterPro" id="IPR032090">
    <property type="entry name" value="RF3_C"/>
</dbReference>
<accession>A0ABU1VYP0</accession>
<dbReference type="InterPro" id="IPR035647">
    <property type="entry name" value="EFG_III/V"/>
</dbReference>
<evidence type="ECO:0000256" key="6">
    <source>
        <dbReference type="ARBA" id="ARBA00023134"/>
    </source>
</evidence>
<evidence type="ECO:0000256" key="3">
    <source>
        <dbReference type="ARBA" id="ARBA00022490"/>
    </source>
</evidence>
<keyword evidence="6 7" id="KW-0342">GTP-binding</keyword>
<dbReference type="SUPFAM" id="SSF54980">
    <property type="entry name" value="EF-G C-terminal domain-like"/>
    <property type="match status" value="1"/>
</dbReference>
<dbReference type="InterPro" id="IPR000795">
    <property type="entry name" value="T_Tr_GTP-bd_dom"/>
</dbReference>
<dbReference type="InterPro" id="IPR038467">
    <property type="entry name" value="RF3_dom_3_sf"/>
</dbReference>
<keyword evidence="4 7" id="KW-0547">Nucleotide-binding</keyword>
<gene>
    <name evidence="7" type="primary">prfC</name>
    <name evidence="10" type="ORF">J2W69_001507</name>
</gene>
<dbReference type="RefSeq" id="WP_310276155.1">
    <property type="nucleotide sequence ID" value="NZ_JAVDWR010000003.1"/>
</dbReference>
<keyword evidence="5 7" id="KW-0648">Protein biosynthesis</keyword>
<dbReference type="InterPro" id="IPR004548">
    <property type="entry name" value="PrfC"/>
</dbReference>
<dbReference type="PROSITE" id="PS51722">
    <property type="entry name" value="G_TR_2"/>
    <property type="match status" value="1"/>
</dbReference>
<comment type="caution">
    <text evidence="10">The sequence shown here is derived from an EMBL/GenBank/DDBJ whole genome shotgun (WGS) entry which is preliminary data.</text>
</comment>
<keyword evidence="3 7" id="KW-0963">Cytoplasm</keyword>
<evidence type="ECO:0000256" key="8">
    <source>
        <dbReference type="NCBIfam" id="TIGR00503"/>
    </source>
</evidence>
<dbReference type="Pfam" id="PF22042">
    <property type="entry name" value="EF-G_D2"/>
    <property type="match status" value="1"/>
</dbReference>
<evidence type="ECO:0000313" key="11">
    <source>
        <dbReference type="Proteomes" id="UP001257909"/>
    </source>
</evidence>
<evidence type="ECO:0000313" key="10">
    <source>
        <dbReference type="EMBL" id="MDR7120573.1"/>
    </source>
</evidence>
<comment type="subcellular location">
    <subcellularLocation>
        <location evidence="1 7">Cytoplasm</location>
    </subcellularLocation>
</comment>
<feature type="binding site" evidence="7">
    <location>
        <begin position="88"/>
        <end position="92"/>
    </location>
    <ligand>
        <name>GTP</name>
        <dbReference type="ChEBI" id="CHEBI:37565"/>
    </ligand>
</feature>
<dbReference type="PANTHER" id="PTHR43556:SF2">
    <property type="entry name" value="PEPTIDE CHAIN RELEASE FACTOR RF3"/>
    <property type="match status" value="1"/>
</dbReference>
<dbReference type="InterPro" id="IPR041732">
    <property type="entry name" value="RF3_GTP-bd"/>
</dbReference>
<feature type="domain" description="Tr-type G" evidence="9">
    <location>
        <begin position="11"/>
        <end position="279"/>
    </location>
</feature>
<dbReference type="SUPFAM" id="SSF50447">
    <property type="entry name" value="Translation proteins"/>
    <property type="match status" value="1"/>
</dbReference>
<evidence type="ECO:0000256" key="7">
    <source>
        <dbReference type="HAMAP-Rule" id="MF_00072"/>
    </source>
</evidence>
<sequence>MTTELFLEEINKRRTFAIISHPDAGKTTITEKVLLFGQLIQKAGTVKGKKSGQYATSDWMEMEKERGISVTTSVMQFPYADCLVNLLDTPGHEDFSEDTYRTLTAVDSCLMVIDGAKGVEDRTIKLMEVTRLRDTPIITFMNKMDRDIRDPVDLLDEVESVLKIACAPITWPIASGKEFKGVYHIYRDEIILYKSGMGHTIQELDVIKGINNPELDKRVGYYADQLREEMELVKGASHEFDLELFRKGELTPVFFGTALGNFGVDHMLDGLTEWAPAPQHRATTTRVIEPSEPAFTGFVFKIQANMDPKHRDRVAFLRICSGKYEKGMKMHHVRIGKDMLVPQALTFLAGDREHVEQAFPGDIIGLHNHGTIQIGDTFTSGEKFNFTGIPNFAPELFRRIRLRDPLKQKQLLKGLVQLSEEGAVQVFRPLDNNDLIVGAVGVLQFDVVVHRLRSEYSVDAIYESVNVTTARWVYSDDHKAMTELKSKASMNLALDGGDNLTYLAPTMVNLNLSIERYPKIKFHKTREH</sequence>
<dbReference type="Gene3D" id="3.30.70.3280">
    <property type="entry name" value="Peptide chain release factor 3, domain III"/>
    <property type="match status" value="1"/>
</dbReference>
<feature type="binding site" evidence="7">
    <location>
        <begin position="20"/>
        <end position="27"/>
    </location>
    <ligand>
        <name>GTP</name>
        <dbReference type="ChEBI" id="CHEBI:37565"/>
    </ligand>
</feature>
<dbReference type="SUPFAM" id="SSF52540">
    <property type="entry name" value="P-loop containing nucleoside triphosphate hydrolases"/>
    <property type="match status" value="1"/>
</dbReference>
<dbReference type="NCBIfam" id="NF001964">
    <property type="entry name" value="PRK00741.1"/>
    <property type="match status" value="1"/>
</dbReference>
<dbReference type="PROSITE" id="PS00301">
    <property type="entry name" value="G_TR_1"/>
    <property type="match status" value="1"/>
</dbReference>
<dbReference type="NCBIfam" id="TIGR00231">
    <property type="entry name" value="small_GTP"/>
    <property type="match status" value="1"/>
</dbReference>
<dbReference type="NCBIfam" id="TIGR00503">
    <property type="entry name" value="prfC"/>
    <property type="match status" value="1"/>
</dbReference>
<dbReference type="Gene3D" id="3.40.50.300">
    <property type="entry name" value="P-loop containing nucleotide triphosphate hydrolases"/>
    <property type="match status" value="3"/>
</dbReference>
<evidence type="ECO:0000256" key="5">
    <source>
        <dbReference type="ARBA" id="ARBA00022917"/>
    </source>
</evidence>
<dbReference type="HAMAP" id="MF_00072">
    <property type="entry name" value="Rel_fac_3"/>
    <property type="match status" value="1"/>
</dbReference>
<evidence type="ECO:0000256" key="2">
    <source>
        <dbReference type="ARBA" id="ARBA00009978"/>
    </source>
</evidence>
<dbReference type="InterPro" id="IPR053905">
    <property type="entry name" value="EF-G-like_DII"/>
</dbReference>
<feature type="binding site" evidence="7">
    <location>
        <begin position="142"/>
        <end position="145"/>
    </location>
    <ligand>
        <name>GTP</name>
        <dbReference type="ChEBI" id="CHEBI:37565"/>
    </ligand>
</feature>
<evidence type="ECO:0000259" key="9">
    <source>
        <dbReference type="PROSITE" id="PS51722"/>
    </source>
</evidence>
<evidence type="ECO:0000256" key="4">
    <source>
        <dbReference type="ARBA" id="ARBA00022741"/>
    </source>
</evidence>